<evidence type="ECO:0000256" key="4">
    <source>
        <dbReference type="ARBA" id="ARBA00022898"/>
    </source>
</evidence>
<evidence type="ECO:0000313" key="12">
    <source>
        <dbReference type="Proteomes" id="UP001378592"/>
    </source>
</evidence>
<dbReference type="GO" id="GO:0030170">
    <property type="term" value="F:pyridoxal phosphate binding"/>
    <property type="evidence" value="ECO:0007669"/>
    <property type="project" value="InterPro"/>
</dbReference>
<dbReference type="Gene3D" id="3.40.50.1100">
    <property type="match status" value="2"/>
</dbReference>
<dbReference type="GO" id="GO:0004794">
    <property type="term" value="F:threonine deaminase activity"/>
    <property type="evidence" value="ECO:0007669"/>
    <property type="project" value="TreeGrafter"/>
</dbReference>
<dbReference type="SUPFAM" id="SSF53686">
    <property type="entry name" value="Tryptophan synthase beta subunit-like PLP-dependent enzymes"/>
    <property type="match status" value="1"/>
</dbReference>
<comment type="catalytic activity">
    <reaction evidence="8">
        <text>L-serine = pyruvate + NH4(+)</text>
        <dbReference type="Rhea" id="RHEA:19169"/>
        <dbReference type="ChEBI" id="CHEBI:15361"/>
        <dbReference type="ChEBI" id="CHEBI:28938"/>
        <dbReference type="ChEBI" id="CHEBI:33384"/>
        <dbReference type="EC" id="4.3.1.17"/>
    </reaction>
</comment>
<dbReference type="PANTHER" id="PTHR48078">
    <property type="entry name" value="THREONINE DEHYDRATASE, MITOCHONDRIAL-RELATED"/>
    <property type="match status" value="1"/>
</dbReference>
<name>A0AAN9V461_9ORTH</name>
<evidence type="ECO:0000256" key="6">
    <source>
        <dbReference type="ARBA" id="ARBA00041766"/>
    </source>
</evidence>
<evidence type="ECO:0000256" key="3">
    <source>
        <dbReference type="ARBA" id="ARBA00012093"/>
    </source>
</evidence>
<evidence type="ECO:0000256" key="1">
    <source>
        <dbReference type="ARBA" id="ARBA00001933"/>
    </source>
</evidence>
<dbReference type="GO" id="GO:0006567">
    <property type="term" value="P:L-threonine catabolic process"/>
    <property type="evidence" value="ECO:0007669"/>
    <property type="project" value="TreeGrafter"/>
</dbReference>
<dbReference type="Pfam" id="PF00291">
    <property type="entry name" value="PALP"/>
    <property type="match status" value="1"/>
</dbReference>
<gene>
    <name evidence="11" type="ORF">R5R35_005857</name>
    <name evidence="10" type="ORF">R5R35_012657</name>
</gene>
<sequence>MRELHVKTPLIKSDYFSSFLEHNVYLKMESSQVSGSFKIRGIGNLSAKCVENGCKSLIGCSGGNAGIAVAHAAKLLNVSATVFVPETTSQRSIALMKSQGSQVIVKGANYNKALEEAIQESKKPGNALIDAYDHPDIWEGHSTIISEIQEQLNEKPSIVIVPVGGGGLLLGILQGLENAGWTDVPVLAMETLGAHCFNMSVKAGKVIPLENITSIAKTLGARTVPQQLIDSLAKFKIISEVVTDAQAVSSCLHFAANENTVVEPSCGAALASVYCKVLQTLIKDERVHLTDGPAIVIVSGGSGVTLNMLQTWANEMNV</sequence>
<evidence type="ECO:0000256" key="5">
    <source>
        <dbReference type="ARBA" id="ARBA00023239"/>
    </source>
</evidence>
<evidence type="ECO:0000313" key="11">
    <source>
        <dbReference type="EMBL" id="KAK7867142.1"/>
    </source>
</evidence>
<evidence type="ECO:0000259" key="9">
    <source>
        <dbReference type="Pfam" id="PF00291"/>
    </source>
</evidence>
<comment type="cofactor">
    <cofactor evidence="1">
        <name>pyridoxal 5'-phosphate</name>
        <dbReference type="ChEBI" id="CHEBI:597326"/>
    </cofactor>
</comment>
<keyword evidence="12" id="KW-1185">Reference proteome</keyword>
<dbReference type="PANTHER" id="PTHR48078:SF2">
    <property type="entry name" value="CATABOLIC L-SERINE_THREONINE DEHYDRATASE"/>
    <property type="match status" value="1"/>
</dbReference>
<comment type="similarity">
    <text evidence="2">Belongs to the serine/threonine dehydratase family.</text>
</comment>
<evidence type="ECO:0000256" key="7">
    <source>
        <dbReference type="ARBA" id="ARBA00042605"/>
    </source>
</evidence>
<evidence type="ECO:0000313" key="10">
    <source>
        <dbReference type="EMBL" id="KAK7789463.1"/>
    </source>
</evidence>
<dbReference type="InterPro" id="IPR000634">
    <property type="entry name" value="Ser/Thr_deHydtase_PyrdxlP-BS"/>
</dbReference>
<dbReference type="GO" id="GO:0009097">
    <property type="term" value="P:isoleucine biosynthetic process"/>
    <property type="evidence" value="ECO:0007669"/>
    <property type="project" value="TreeGrafter"/>
</dbReference>
<dbReference type="EMBL" id="JAZDUA010000754">
    <property type="protein sequence ID" value="KAK7789463.1"/>
    <property type="molecule type" value="Genomic_DNA"/>
</dbReference>
<dbReference type="EMBL" id="JAZDUA010000126">
    <property type="protein sequence ID" value="KAK7867142.1"/>
    <property type="molecule type" value="Genomic_DNA"/>
</dbReference>
<protein>
    <recommendedName>
        <fullName evidence="3">L-serine ammonia-lyase</fullName>
        <ecNumber evidence="3">4.3.1.17</ecNumber>
    </recommendedName>
    <alternativeName>
        <fullName evidence="6">L-serine deaminase</fullName>
    </alternativeName>
    <alternativeName>
        <fullName evidence="7">L-threonine dehydratase</fullName>
    </alternativeName>
</protein>
<proteinExistence type="inferred from homology"/>
<dbReference type="GO" id="GO:0006565">
    <property type="term" value="P:L-serine catabolic process"/>
    <property type="evidence" value="ECO:0007669"/>
    <property type="project" value="TreeGrafter"/>
</dbReference>
<feature type="domain" description="Tryptophan synthase beta chain-like PALP" evidence="9">
    <location>
        <begin position="5"/>
        <end position="286"/>
    </location>
</feature>
<dbReference type="InterPro" id="IPR050147">
    <property type="entry name" value="Ser/Thr_Dehydratase"/>
</dbReference>
<dbReference type="AlphaFoldDB" id="A0AAN9V461"/>
<organism evidence="10 12">
    <name type="scientific">Gryllus longicercus</name>
    <dbReference type="NCBI Taxonomy" id="2509291"/>
    <lineage>
        <taxon>Eukaryota</taxon>
        <taxon>Metazoa</taxon>
        <taxon>Ecdysozoa</taxon>
        <taxon>Arthropoda</taxon>
        <taxon>Hexapoda</taxon>
        <taxon>Insecta</taxon>
        <taxon>Pterygota</taxon>
        <taxon>Neoptera</taxon>
        <taxon>Polyneoptera</taxon>
        <taxon>Orthoptera</taxon>
        <taxon>Ensifera</taxon>
        <taxon>Gryllidea</taxon>
        <taxon>Grylloidea</taxon>
        <taxon>Gryllidae</taxon>
        <taxon>Gryllinae</taxon>
        <taxon>Gryllus</taxon>
    </lineage>
</organism>
<comment type="caution">
    <text evidence="10">The sequence shown here is derived from an EMBL/GenBank/DDBJ whole genome shotgun (WGS) entry which is preliminary data.</text>
</comment>
<dbReference type="PROSITE" id="PS00165">
    <property type="entry name" value="DEHYDRATASE_SER_THR"/>
    <property type="match status" value="1"/>
</dbReference>
<keyword evidence="5" id="KW-0456">Lyase</keyword>
<accession>A0AAN9V461</accession>
<dbReference type="InterPro" id="IPR036052">
    <property type="entry name" value="TrpB-like_PALP_sf"/>
</dbReference>
<dbReference type="InterPro" id="IPR001926">
    <property type="entry name" value="TrpB-like_PALP"/>
</dbReference>
<dbReference type="Proteomes" id="UP001378592">
    <property type="component" value="Unassembled WGS sequence"/>
</dbReference>
<keyword evidence="4" id="KW-0663">Pyridoxal phosphate</keyword>
<dbReference type="EC" id="4.3.1.17" evidence="3"/>
<reference evidence="10 12" key="1">
    <citation type="submission" date="2024-03" db="EMBL/GenBank/DDBJ databases">
        <title>The genome assembly and annotation of the cricket Gryllus longicercus Weissman &amp; Gray.</title>
        <authorList>
            <person name="Szrajer S."/>
            <person name="Gray D."/>
            <person name="Ylla G."/>
        </authorList>
    </citation>
    <scope>NUCLEOTIDE SEQUENCE [LARGE SCALE GENOMIC DNA]</scope>
    <source>
        <strain evidence="10">DAG 2021-001</strain>
        <tissue evidence="10">Whole body minus gut</tissue>
    </source>
</reference>
<evidence type="ECO:0000256" key="8">
    <source>
        <dbReference type="ARBA" id="ARBA00049406"/>
    </source>
</evidence>
<evidence type="ECO:0000256" key="2">
    <source>
        <dbReference type="ARBA" id="ARBA00010869"/>
    </source>
</evidence>
<dbReference type="GO" id="GO:0003941">
    <property type="term" value="F:L-serine ammonia-lyase activity"/>
    <property type="evidence" value="ECO:0007669"/>
    <property type="project" value="UniProtKB-EC"/>
</dbReference>